<dbReference type="Gene3D" id="3.40.630.30">
    <property type="match status" value="1"/>
</dbReference>
<dbReference type="InterPro" id="IPR016181">
    <property type="entry name" value="Acyl_CoA_acyltransferase"/>
</dbReference>
<feature type="domain" description="N-acetyltransferase" evidence="1">
    <location>
        <begin position="7"/>
        <end position="175"/>
    </location>
</feature>
<evidence type="ECO:0000259" key="1">
    <source>
        <dbReference type="PROSITE" id="PS51186"/>
    </source>
</evidence>
<name>A0A6I4ZVU1_9BACI</name>
<accession>A0A6I4ZVU1</accession>
<dbReference type="AlphaFoldDB" id="A0A6I4ZVU1"/>
<dbReference type="InterPro" id="IPR000182">
    <property type="entry name" value="GNAT_dom"/>
</dbReference>
<dbReference type="SUPFAM" id="SSF55729">
    <property type="entry name" value="Acyl-CoA N-acyltransferases (Nat)"/>
    <property type="match status" value="1"/>
</dbReference>
<keyword evidence="2" id="KW-0808">Transferase</keyword>
<organism evidence="2 3">
    <name type="scientific">Pontibacillus yanchengensis</name>
    <dbReference type="NCBI Taxonomy" id="462910"/>
    <lineage>
        <taxon>Bacteria</taxon>
        <taxon>Bacillati</taxon>
        <taxon>Bacillota</taxon>
        <taxon>Bacilli</taxon>
        <taxon>Bacillales</taxon>
        <taxon>Bacillaceae</taxon>
        <taxon>Pontibacillus</taxon>
    </lineage>
</organism>
<dbReference type="PANTHER" id="PTHR43415">
    <property type="entry name" value="SPERMIDINE N(1)-ACETYLTRANSFERASE"/>
    <property type="match status" value="1"/>
</dbReference>
<dbReference type="GO" id="GO:0016747">
    <property type="term" value="F:acyltransferase activity, transferring groups other than amino-acyl groups"/>
    <property type="evidence" value="ECO:0007669"/>
    <property type="project" value="InterPro"/>
</dbReference>
<dbReference type="PROSITE" id="PS51186">
    <property type="entry name" value="GNAT"/>
    <property type="match status" value="1"/>
</dbReference>
<dbReference type="RefSeq" id="WP_160847742.1">
    <property type="nucleotide sequence ID" value="NZ_WMEQ01000001.1"/>
</dbReference>
<evidence type="ECO:0000313" key="2">
    <source>
        <dbReference type="EMBL" id="MYL32457.1"/>
    </source>
</evidence>
<evidence type="ECO:0000313" key="3">
    <source>
        <dbReference type="Proteomes" id="UP000468638"/>
    </source>
</evidence>
<proteinExistence type="predicted"/>
<reference evidence="2 3" key="1">
    <citation type="submission" date="2019-11" db="EMBL/GenBank/DDBJ databases">
        <title>Genome sequences of 17 halophilic strains isolated from different environments.</title>
        <authorList>
            <person name="Furrow R.E."/>
        </authorList>
    </citation>
    <scope>NUCLEOTIDE SEQUENCE [LARGE SCALE GENOMIC DNA]</scope>
    <source>
        <strain evidence="2 3">22514_16_FS</strain>
    </source>
</reference>
<protein>
    <submittedName>
        <fullName evidence="2">GNAT family N-acetyltransferase</fullName>
    </submittedName>
</protein>
<dbReference type="Proteomes" id="UP000468638">
    <property type="component" value="Unassembled WGS sequence"/>
</dbReference>
<sequence>MLIGKNVELRPVTKPDLQNVYRWNNDEEITRLGSGSEFAYQINNPLEAIEAHYEQNLTQLNLLSHGYVFSVYEKESSQHIGKCDFRDINFITRSATIGLVIGEKDYWGKGYGMDIIMTLAKHLFYDLNMERIQLDTWSGNHQALRVYEKCGFKLEGRLRSNEFINGEYYDTIMMGLLRSEFQPDLY</sequence>
<dbReference type="EMBL" id="WMEQ01000001">
    <property type="protein sequence ID" value="MYL32457.1"/>
    <property type="molecule type" value="Genomic_DNA"/>
</dbReference>
<comment type="caution">
    <text evidence="2">The sequence shown here is derived from an EMBL/GenBank/DDBJ whole genome shotgun (WGS) entry which is preliminary data.</text>
</comment>
<dbReference type="Pfam" id="PF13302">
    <property type="entry name" value="Acetyltransf_3"/>
    <property type="match status" value="1"/>
</dbReference>
<dbReference type="OrthoDB" id="9795206at2"/>
<gene>
    <name evidence="2" type="ORF">GLW05_02405</name>
</gene>
<dbReference type="PANTHER" id="PTHR43415:SF3">
    <property type="entry name" value="GNAT-FAMILY ACETYLTRANSFERASE"/>
    <property type="match status" value="1"/>
</dbReference>